<dbReference type="EMBL" id="CAEZTD010000009">
    <property type="protein sequence ID" value="CAB4553378.1"/>
    <property type="molecule type" value="Genomic_DNA"/>
</dbReference>
<dbReference type="PROSITE" id="PS50893">
    <property type="entry name" value="ABC_TRANSPORTER_2"/>
    <property type="match status" value="2"/>
</dbReference>
<accession>A0A6J6CUB5</accession>
<dbReference type="GO" id="GO:0043190">
    <property type="term" value="C:ATP-binding cassette (ABC) transporter complex"/>
    <property type="evidence" value="ECO:0007669"/>
    <property type="project" value="TreeGrafter"/>
</dbReference>
<evidence type="ECO:0000256" key="1">
    <source>
        <dbReference type="ARBA" id="ARBA00022448"/>
    </source>
</evidence>
<dbReference type="GO" id="GO:0005524">
    <property type="term" value="F:ATP binding"/>
    <property type="evidence" value="ECO:0007669"/>
    <property type="project" value="UniProtKB-KW"/>
</dbReference>
<dbReference type="InterPro" id="IPR003439">
    <property type="entry name" value="ABC_transporter-like_ATP-bd"/>
</dbReference>
<dbReference type="InterPro" id="IPR050095">
    <property type="entry name" value="ECF_ABC_transporter_ATP-bd"/>
</dbReference>
<dbReference type="Gene3D" id="3.40.50.300">
    <property type="entry name" value="P-loop containing nucleotide triphosphate hydrolases"/>
    <property type="match status" value="2"/>
</dbReference>
<sequence length="465" mass="49386">MTASVVVKNWRWMHDDGTFATAPLSFALKPGERVILRGRSGAGKSTLLAALAGVAGQSGQQSGELLVNGRMPEDARGQIGLVLQDPYSQAVMERIGDDVAFGLENIGVPPGDMNALISDALAAVGLDLPLDHPTDALSGGERQRLALAGVLALRPTLLLLDEPTANLDPKGARLICDSVARVAREPNMTLIVVDHNPELWQDIVTRELLLDERGITESPLTVTAPATLSAGRAPSRAPKPTEVKPNEAKPTPLLRARNLAVGYPNARVAQVDLDIDVAAGEILAVTGANGVGKSALALTLGGLIPPMAGGVSVAAPAPDGPPHKWSSRELARHIGSVFQAPEHQFIGSTVRKDVGLGLRGRSHRAQLSAQVDATLTEFNLAAQHDQNPFTLSGGEKRRLSIADAVVMRPRVLIFDEPTFGQDDVTRLDLVTSFRRLRDAGHAIVVVTHDERFVNEVADHQLELTA</sequence>
<reference evidence="6" key="1">
    <citation type="submission" date="2020-05" db="EMBL/GenBank/DDBJ databases">
        <authorList>
            <person name="Chiriac C."/>
            <person name="Salcher M."/>
            <person name="Ghai R."/>
            <person name="Kavagutti S V."/>
        </authorList>
    </citation>
    <scope>NUCLEOTIDE SEQUENCE</scope>
</reference>
<evidence type="ECO:0000256" key="4">
    <source>
        <dbReference type="SAM" id="MobiDB-lite"/>
    </source>
</evidence>
<dbReference type="GO" id="GO:0042626">
    <property type="term" value="F:ATPase-coupled transmembrane transporter activity"/>
    <property type="evidence" value="ECO:0007669"/>
    <property type="project" value="TreeGrafter"/>
</dbReference>
<keyword evidence="1" id="KW-0813">Transport</keyword>
<feature type="domain" description="ABC transporter" evidence="5">
    <location>
        <begin position="254"/>
        <end position="465"/>
    </location>
</feature>
<feature type="domain" description="ABC transporter" evidence="5">
    <location>
        <begin position="5"/>
        <end position="237"/>
    </location>
</feature>
<keyword evidence="3" id="KW-0067">ATP-binding</keyword>
<dbReference type="InterPro" id="IPR003593">
    <property type="entry name" value="AAA+_ATPase"/>
</dbReference>
<proteinExistence type="predicted"/>
<dbReference type="CDD" id="cd03225">
    <property type="entry name" value="ABC_cobalt_CbiO_domain1"/>
    <property type="match status" value="2"/>
</dbReference>
<evidence type="ECO:0000259" key="5">
    <source>
        <dbReference type="PROSITE" id="PS50893"/>
    </source>
</evidence>
<dbReference type="Pfam" id="PF00005">
    <property type="entry name" value="ABC_tran"/>
    <property type="match status" value="2"/>
</dbReference>
<dbReference type="PANTHER" id="PTHR43553">
    <property type="entry name" value="HEAVY METAL TRANSPORTER"/>
    <property type="match status" value="1"/>
</dbReference>
<evidence type="ECO:0000313" key="6">
    <source>
        <dbReference type="EMBL" id="CAB4553378.1"/>
    </source>
</evidence>
<protein>
    <submittedName>
        <fullName evidence="6">Unannotated protein</fullName>
    </submittedName>
</protein>
<dbReference type="SMART" id="SM00382">
    <property type="entry name" value="AAA"/>
    <property type="match status" value="2"/>
</dbReference>
<dbReference type="InterPro" id="IPR017871">
    <property type="entry name" value="ABC_transporter-like_CS"/>
</dbReference>
<dbReference type="PROSITE" id="PS00211">
    <property type="entry name" value="ABC_TRANSPORTER_1"/>
    <property type="match status" value="2"/>
</dbReference>
<dbReference type="InterPro" id="IPR015856">
    <property type="entry name" value="ABC_transpr_CbiO/EcfA_su"/>
</dbReference>
<dbReference type="AlphaFoldDB" id="A0A6J6CUB5"/>
<dbReference type="SUPFAM" id="SSF52540">
    <property type="entry name" value="P-loop containing nucleoside triphosphate hydrolases"/>
    <property type="match status" value="2"/>
</dbReference>
<evidence type="ECO:0000256" key="3">
    <source>
        <dbReference type="ARBA" id="ARBA00022840"/>
    </source>
</evidence>
<dbReference type="InterPro" id="IPR027417">
    <property type="entry name" value="P-loop_NTPase"/>
</dbReference>
<organism evidence="6">
    <name type="scientific">freshwater metagenome</name>
    <dbReference type="NCBI Taxonomy" id="449393"/>
    <lineage>
        <taxon>unclassified sequences</taxon>
        <taxon>metagenomes</taxon>
        <taxon>ecological metagenomes</taxon>
    </lineage>
</organism>
<gene>
    <name evidence="6" type="ORF">UFOPK1591_00206</name>
</gene>
<name>A0A6J6CUB5_9ZZZZ</name>
<keyword evidence="2" id="KW-0547">Nucleotide-binding</keyword>
<dbReference type="GO" id="GO:0016887">
    <property type="term" value="F:ATP hydrolysis activity"/>
    <property type="evidence" value="ECO:0007669"/>
    <property type="project" value="InterPro"/>
</dbReference>
<feature type="region of interest" description="Disordered" evidence="4">
    <location>
        <begin position="228"/>
        <end position="248"/>
    </location>
</feature>
<evidence type="ECO:0000256" key="2">
    <source>
        <dbReference type="ARBA" id="ARBA00022741"/>
    </source>
</evidence>